<dbReference type="InterPro" id="IPR046668">
    <property type="entry name" value="DUF6538"/>
</dbReference>
<dbReference type="Pfam" id="PF20172">
    <property type="entry name" value="DUF6538"/>
    <property type="match status" value="1"/>
</dbReference>
<evidence type="ECO:0000313" key="3">
    <source>
        <dbReference type="EMBL" id="VVO00733.1"/>
    </source>
</evidence>
<dbReference type="EMBL" id="CABVHX010000009">
    <property type="protein sequence ID" value="VVO00733.1"/>
    <property type="molecule type" value="Genomic_DNA"/>
</dbReference>
<feature type="domain" description="DUF6538" evidence="2">
    <location>
        <begin position="9"/>
        <end position="49"/>
    </location>
</feature>
<dbReference type="RefSeq" id="WP_150603203.1">
    <property type="nucleotide sequence ID" value="NZ_CABVHX010000009.1"/>
</dbReference>
<reference evidence="3 4" key="1">
    <citation type="submission" date="2019-09" db="EMBL/GenBank/DDBJ databases">
        <authorList>
            <person name="Chandra G."/>
            <person name="Truman W A."/>
        </authorList>
    </citation>
    <scope>NUCLEOTIDE SEQUENCE [LARGE SCALE GENOMIC DNA]</scope>
    <source>
        <strain evidence="3">PS718</strain>
    </source>
</reference>
<evidence type="ECO:0000259" key="2">
    <source>
        <dbReference type="Pfam" id="PF20172"/>
    </source>
</evidence>
<evidence type="ECO:0000313" key="4">
    <source>
        <dbReference type="Proteomes" id="UP000325375"/>
    </source>
</evidence>
<feature type="region of interest" description="Disordered" evidence="1">
    <location>
        <begin position="205"/>
        <end position="226"/>
    </location>
</feature>
<dbReference type="Proteomes" id="UP000325375">
    <property type="component" value="Unassembled WGS sequence"/>
</dbReference>
<accession>A0A5E7C7G8</accession>
<evidence type="ECO:0000256" key="1">
    <source>
        <dbReference type="SAM" id="MobiDB-lite"/>
    </source>
</evidence>
<proteinExistence type="predicted"/>
<sequence length="226" mass="26702">MSRHPRLSLIRNSYYFRARLPARLRRALSITEIRVNLKTDSRREATNRAGFYHFLFERMTNDMTDSEQLRLLELDVARSETKFEERSTKLKAVERQLKELISWIKNINAEQITFIRLAEYTNFIKRHLSASLLRSEGIDSLNEARALINSMRLAMEYLEPELEKETPLDESELIAYKRKFKTEFLHIWQQQIQKIKTNRVSAQDHTQSNSSNCFSASNRRIPCVSS</sequence>
<name>A0A5E7C7G8_PSEFL</name>
<dbReference type="AlphaFoldDB" id="A0A5E7C7G8"/>
<gene>
    <name evidence="3" type="ORF">PS718_02640</name>
</gene>
<organism evidence="3 4">
    <name type="scientific">Pseudomonas fluorescens</name>
    <dbReference type="NCBI Taxonomy" id="294"/>
    <lineage>
        <taxon>Bacteria</taxon>
        <taxon>Pseudomonadati</taxon>
        <taxon>Pseudomonadota</taxon>
        <taxon>Gammaproteobacteria</taxon>
        <taxon>Pseudomonadales</taxon>
        <taxon>Pseudomonadaceae</taxon>
        <taxon>Pseudomonas</taxon>
    </lineage>
</organism>
<protein>
    <recommendedName>
        <fullName evidence="2">DUF6538 domain-containing protein</fullName>
    </recommendedName>
</protein>